<feature type="transmembrane region" description="Helical" evidence="1">
    <location>
        <begin position="44"/>
        <end position="61"/>
    </location>
</feature>
<feature type="transmembrane region" description="Helical" evidence="1">
    <location>
        <begin position="284"/>
        <end position="306"/>
    </location>
</feature>
<keyword evidence="1" id="KW-0472">Membrane</keyword>
<dbReference type="InterPro" id="IPR014509">
    <property type="entry name" value="YjdF-like"/>
</dbReference>
<evidence type="ECO:0000313" key="3">
    <source>
        <dbReference type="Proteomes" id="UP000198848"/>
    </source>
</evidence>
<evidence type="ECO:0000256" key="1">
    <source>
        <dbReference type="SAM" id="Phobius"/>
    </source>
</evidence>
<feature type="transmembrane region" description="Helical" evidence="1">
    <location>
        <begin position="255"/>
        <end position="272"/>
    </location>
</feature>
<dbReference type="Proteomes" id="UP000198848">
    <property type="component" value="Unassembled WGS sequence"/>
</dbReference>
<feature type="transmembrane region" description="Helical" evidence="1">
    <location>
        <begin position="118"/>
        <end position="142"/>
    </location>
</feature>
<feature type="transmembrane region" description="Helical" evidence="1">
    <location>
        <begin position="232"/>
        <end position="249"/>
    </location>
</feature>
<evidence type="ECO:0000313" key="2">
    <source>
        <dbReference type="EMBL" id="SDR05263.1"/>
    </source>
</evidence>
<dbReference type="AlphaFoldDB" id="A0A1H1FW85"/>
<organism evidence="2 3">
    <name type="scientific">Natronobacterium texcoconense</name>
    <dbReference type="NCBI Taxonomy" id="1095778"/>
    <lineage>
        <taxon>Archaea</taxon>
        <taxon>Methanobacteriati</taxon>
        <taxon>Methanobacteriota</taxon>
        <taxon>Stenosarchaea group</taxon>
        <taxon>Halobacteria</taxon>
        <taxon>Halobacteriales</taxon>
        <taxon>Natrialbaceae</taxon>
        <taxon>Natronobacterium</taxon>
    </lineage>
</organism>
<feature type="transmembrane region" description="Helical" evidence="1">
    <location>
        <begin position="20"/>
        <end position="38"/>
    </location>
</feature>
<feature type="transmembrane region" description="Helical" evidence="1">
    <location>
        <begin position="393"/>
        <end position="412"/>
    </location>
</feature>
<feature type="transmembrane region" description="Helical" evidence="1">
    <location>
        <begin position="312"/>
        <end position="332"/>
    </location>
</feature>
<keyword evidence="1" id="KW-0812">Transmembrane</keyword>
<accession>A0A1H1FW85</accession>
<gene>
    <name evidence="2" type="ORF">SAMN04489842_2145</name>
</gene>
<feature type="transmembrane region" description="Helical" evidence="1">
    <location>
        <begin position="162"/>
        <end position="189"/>
    </location>
</feature>
<feature type="transmembrane region" description="Helical" evidence="1">
    <location>
        <begin position="92"/>
        <end position="111"/>
    </location>
</feature>
<dbReference type="RefSeq" id="WP_090381388.1">
    <property type="nucleotide sequence ID" value="NZ_FNLC01000002.1"/>
</dbReference>
<dbReference type="STRING" id="1095778.SAMN04489842_2145"/>
<feature type="transmembrane region" description="Helical" evidence="1">
    <location>
        <begin position="344"/>
        <end position="364"/>
    </location>
</feature>
<dbReference type="Pfam" id="PF09997">
    <property type="entry name" value="DUF2238"/>
    <property type="match status" value="1"/>
</dbReference>
<dbReference type="OrthoDB" id="313603at2157"/>
<proteinExistence type="predicted"/>
<protein>
    <submittedName>
        <fullName evidence="2">Uncharacterized protein</fullName>
    </submittedName>
</protein>
<keyword evidence="1" id="KW-1133">Transmembrane helix</keyword>
<dbReference type="EMBL" id="FNLC01000002">
    <property type="protein sequence ID" value="SDR05263.1"/>
    <property type="molecule type" value="Genomic_DNA"/>
</dbReference>
<reference evidence="3" key="1">
    <citation type="submission" date="2016-10" db="EMBL/GenBank/DDBJ databases">
        <authorList>
            <person name="Varghese N."/>
            <person name="Submissions S."/>
        </authorList>
    </citation>
    <scope>NUCLEOTIDE SEQUENCE [LARGE SCALE GENOMIC DNA]</scope>
    <source>
        <strain evidence="3">DSM 24767</strain>
    </source>
</reference>
<name>A0A1H1FW85_NATTX</name>
<keyword evidence="3" id="KW-1185">Reference proteome</keyword>
<sequence>MTETDKLAALFVESSRNTVLSWLLVLVLGGSLFGGILLEQYESVLFSAVAIAIIVAPAIAFRDPTVLPPWYFVGLICLPVLWDAFGPQMATAIVPSLALATLGLLMAVELHRFTPLRLVPWFTVVLTVLFTLAMGGLLNILRWSSDVLFGTAFLLDGRTQDAINAAVMIELIYVTLAGLLAGAIFYAYFHTISGQTDSRTAVPSARQSAEEDVESVALSERLGISTRRQRQLVRAMQIALVVVLAYGLWTLQLPVITNAILALVITFIPAVLNRDFNITVEPGLALWVTSAVFLHAIGTAGLYDAIATWDHLTHTLSATVVAAAGYATLQALHIHGESIHLPRWAMFAFTLVFILAMGVIWEILEFFVDQGALVLGIDPVLAQHGIDDTIVDMMFNVLGAIIVATWGTVYLTEFSDSLATQLEERFDARESDS</sequence>